<dbReference type="AlphaFoldDB" id="A0AAE3GYC1"/>
<evidence type="ECO:0000313" key="2">
    <source>
        <dbReference type="Proteomes" id="UP001204953"/>
    </source>
</evidence>
<comment type="caution">
    <text evidence="1">The sequence shown here is derived from an EMBL/GenBank/DDBJ whole genome shotgun (WGS) entry which is preliminary data.</text>
</comment>
<dbReference type="EMBL" id="JAMZMM010000476">
    <property type="protein sequence ID" value="MCP2732093.1"/>
    <property type="molecule type" value="Genomic_DNA"/>
</dbReference>
<organism evidence="1 2">
    <name type="scientific">Limnofasciculus baicalensis BBK-W-15</name>
    <dbReference type="NCBI Taxonomy" id="2699891"/>
    <lineage>
        <taxon>Bacteria</taxon>
        <taxon>Bacillati</taxon>
        <taxon>Cyanobacteriota</taxon>
        <taxon>Cyanophyceae</taxon>
        <taxon>Coleofasciculales</taxon>
        <taxon>Coleofasciculaceae</taxon>
        <taxon>Limnofasciculus</taxon>
        <taxon>Limnofasciculus baicalensis</taxon>
    </lineage>
</organism>
<dbReference type="Proteomes" id="UP001204953">
    <property type="component" value="Unassembled WGS sequence"/>
</dbReference>
<sequence>MVLKVLVSGLVMATVSFGFMGVGLAEGVSNSIASQLQSESVVVRNQGELDKLLVRLGNQLDTELRNNLDKLCHQRDCYASKLYWYTDLESAKAAAKASGKPILSLRLLGNLDEDMSCANSRFFRVVLYPNTEVSQALRDRFILHWESVRPVPKVTIDFGDGRQLTRTLTGNSIHYILDGDGRIVDALPGLYGPKAFLRELGQAEKAAKDANRLAEGERDNFLRQYYRDRLATIQANWKQDLSELDITPPNQLLEIPTNIPTAEEASQRAMSKMYVENPLLTAISGNQATLTTATDETAWTKLAQLHSQDAQIDNNSQNLMRHKNPQAYDITGRNITPGSPEDPLVPVINKFQSLIALDTVKNQYLLQPKIYTWLLQIPNQNLNNFNELVYSQLFLTPSTDPWLGLVSSDGYSAIENEGITQ</sequence>
<proteinExistence type="predicted"/>
<accession>A0AAE3GYC1</accession>
<evidence type="ECO:0000313" key="1">
    <source>
        <dbReference type="EMBL" id="MCP2732093.1"/>
    </source>
</evidence>
<protein>
    <submittedName>
        <fullName evidence="1">Uncharacterized protein</fullName>
    </submittedName>
</protein>
<reference evidence="1" key="1">
    <citation type="submission" date="2022-06" db="EMBL/GenBank/DDBJ databases">
        <title>New cyanobacteria of genus Symplocastrum in benthos of Lake Baikal.</title>
        <authorList>
            <person name="Sorokovikova E."/>
            <person name="Tikhonova I."/>
            <person name="Krasnopeev A."/>
            <person name="Evseev P."/>
            <person name="Gladkikh A."/>
            <person name="Belykh O."/>
        </authorList>
    </citation>
    <scope>NUCLEOTIDE SEQUENCE</scope>
    <source>
        <strain evidence="1">BBK-W-15</strain>
    </source>
</reference>
<dbReference type="RefSeq" id="WP_254014821.1">
    <property type="nucleotide sequence ID" value="NZ_JAMZMM010000476.1"/>
</dbReference>
<gene>
    <name evidence="1" type="ORF">NJ959_27055</name>
</gene>
<name>A0AAE3GYC1_9CYAN</name>
<keyword evidence="2" id="KW-1185">Reference proteome</keyword>